<dbReference type="Proteomes" id="UP000319852">
    <property type="component" value="Chromosome"/>
</dbReference>
<dbReference type="InterPro" id="IPR019546">
    <property type="entry name" value="TAT_signal_bac_arc"/>
</dbReference>
<evidence type="ECO:0000259" key="7">
    <source>
        <dbReference type="Pfam" id="PF07732"/>
    </source>
</evidence>
<evidence type="ECO:0000256" key="5">
    <source>
        <dbReference type="SAM" id="SignalP"/>
    </source>
</evidence>
<dbReference type="EC" id="1.-.-.-" evidence="8"/>
<dbReference type="EMBL" id="CP036263">
    <property type="protein sequence ID" value="QDS99249.1"/>
    <property type="molecule type" value="Genomic_DNA"/>
</dbReference>
<evidence type="ECO:0000256" key="1">
    <source>
        <dbReference type="ARBA" id="ARBA00022723"/>
    </source>
</evidence>
<dbReference type="KEGG" id="amob:HG15A2_25710"/>
<dbReference type="InterPro" id="IPR045087">
    <property type="entry name" value="Cu-oxidase_fam"/>
</dbReference>
<dbReference type="AlphaFoldDB" id="A0A517MWK4"/>
<proteinExistence type="predicted"/>
<dbReference type="RefSeq" id="WP_145060498.1">
    <property type="nucleotide sequence ID" value="NZ_CP036263.1"/>
</dbReference>
<dbReference type="OrthoDB" id="9757546at2"/>
<dbReference type="PROSITE" id="PS51318">
    <property type="entry name" value="TAT"/>
    <property type="match status" value="1"/>
</dbReference>
<evidence type="ECO:0000256" key="2">
    <source>
        <dbReference type="ARBA" id="ARBA00023002"/>
    </source>
</evidence>
<dbReference type="PANTHER" id="PTHR11709">
    <property type="entry name" value="MULTI-COPPER OXIDASE"/>
    <property type="match status" value="1"/>
</dbReference>
<keyword evidence="9" id="KW-1185">Reference proteome</keyword>
<reference evidence="8 9" key="1">
    <citation type="submission" date="2019-02" db="EMBL/GenBank/DDBJ databases">
        <title>Deep-cultivation of Planctomycetes and their phenomic and genomic characterization uncovers novel biology.</title>
        <authorList>
            <person name="Wiegand S."/>
            <person name="Jogler M."/>
            <person name="Boedeker C."/>
            <person name="Pinto D."/>
            <person name="Vollmers J."/>
            <person name="Rivas-Marin E."/>
            <person name="Kohn T."/>
            <person name="Peeters S.H."/>
            <person name="Heuer A."/>
            <person name="Rast P."/>
            <person name="Oberbeckmann S."/>
            <person name="Bunk B."/>
            <person name="Jeske O."/>
            <person name="Meyerdierks A."/>
            <person name="Storesund J.E."/>
            <person name="Kallscheuer N."/>
            <person name="Luecker S."/>
            <person name="Lage O.M."/>
            <person name="Pohl T."/>
            <person name="Merkel B.J."/>
            <person name="Hornburger P."/>
            <person name="Mueller R.-W."/>
            <person name="Bruemmer F."/>
            <person name="Labrenz M."/>
            <person name="Spormann A.M."/>
            <person name="Op den Camp H."/>
            <person name="Overmann J."/>
            <person name="Amann R."/>
            <person name="Jetten M.S.M."/>
            <person name="Mascher T."/>
            <person name="Medema M.H."/>
            <person name="Devos D.P."/>
            <person name="Kaster A.-K."/>
            <person name="Ovreas L."/>
            <person name="Rohde M."/>
            <person name="Galperin M.Y."/>
            <person name="Jogler C."/>
        </authorList>
    </citation>
    <scope>NUCLEOTIDE SEQUENCE [LARGE SCALE GENOMIC DNA]</scope>
    <source>
        <strain evidence="8 9">HG15A2</strain>
    </source>
</reference>
<dbReference type="SUPFAM" id="SSF49503">
    <property type="entry name" value="Cupredoxins"/>
    <property type="match status" value="2"/>
</dbReference>
<feature type="chain" id="PRO_5022111742" evidence="5">
    <location>
        <begin position="37"/>
        <end position="518"/>
    </location>
</feature>
<keyword evidence="2 8" id="KW-0560">Oxidoreductase</keyword>
<feature type="signal peptide" evidence="5">
    <location>
        <begin position="1"/>
        <end position="36"/>
    </location>
</feature>
<dbReference type="CDD" id="cd13860">
    <property type="entry name" value="CuRO_1_2dMco_1"/>
    <property type="match status" value="1"/>
</dbReference>
<protein>
    <submittedName>
        <fullName evidence="8">Multicopper oxidase mco</fullName>
        <ecNumber evidence="8">1.-.-.-</ecNumber>
    </submittedName>
</protein>
<dbReference type="InterPro" id="IPR011707">
    <property type="entry name" value="Cu-oxidase-like_N"/>
</dbReference>
<keyword evidence="1" id="KW-0479">Metal-binding</keyword>
<dbReference type="NCBIfam" id="TIGR01409">
    <property type="entry name" value="TAT_signal_seq"/>
    <property type="match status" value="1"/>
</dbReference>
<evidence type="ECO:0000256" key="4">
    <source>
        <dbReference type="SAM" id="MobiDB-lite"/>
    </source>
</evidence>
<dbReference type="CDD" id="cd04202">
    <property type="entry name" value="CuRO_D2_2dMcoN_like"/>
    <property type="match status" value="1"/>
</dbReference>
<sequence precursor="true">MQEPQATPPRRDFLKKSALAAGGALAGNLLATPAQAQEGPAMQGMNMQGSGSRHDMHGSGTKLPSPIGDENAGVPSGVQDEYDGFRRFTPSRGNSPDSDYYLGKLVPGMRSASDGPAPFETPDIPKLPFKMVDGVKEFHLVATPVEAEFLPGYKMNVYGYNGSMPGPTIEVTQGDRVRIVVTNELPENTYMHWHGFECRVQYDGAAELIQGPIKPGKSFNYEFTFHEEGTFFYHSHVAMQEAFGMVGWFIVHPKRVFDPPVDRDFGLLFQNFAIEPSQTIADSWSMDWNWHTINGRSGPFNSPLVCKHGERVRIRILNFAPIQHHPIHLHGHTFWITGHEGARIPKSAWIPRNTELIGVAQATDFEFIANNPGDWMMHCHMVHHMMNHMTRQVGPRVRPNQSVDAYLANLDRVPDVNLNNPDPGFHTPGYPQDMKGMNMAAMMDKRITGRRETLGMRQGWQMAIMGLMLAVRVLPEDLYHLVMETDEPIQPGAVLAEIVRRFGDPSDYQAAPMKHGMM</sequence>
<dbReference type="Pfam" id="PF07732">
    <property type="entry name" value="Cu-oxidase_3"/>
    <property type="match status" value="1"/>
</dbReference>
<dbReference type="InterPro" id="IPR006311">
    <property type="entry name" value="TAT_signal"/>
</dbReference>
<evidence type="ECO:0000256" key="3">
    <source>
        <dbReference type="ARBA" id="ARBA00023008"/>
    </source>
</evidence>
<name>A0A517MWK4_9BACT</name>
<keyword evidence="5" id="KW-0732">Signal</keyword>
<evidence type="ECO:0000313" key="9">
    <source>
        <dbReference type="Proteomes" id="UP000319852"/>
    </source>
</evidence>
<dbReference type="GO" id="GO:0005507">
    <property type="term" value="F:copper ion binding"/>
    <property type="evidence" value="ECO:0007669"/>
    <property type="project" value="InterPro"/>
</dbReference>
<dbReference type="InterPro" id="IPR011706">
    <property type="entry name" value="Cu-oxidase_C"/>
</dbReference>
<feature type="domain" description="Plastocyanin-like" evidence="7">
    <location>
        <begin position="146"/>
        <end position="254"/>
    </location>
</feature>
<organism evidence="8 9">
    <name type="scientific">Adhaeretor mobilis</name>
    <dbReference type="NCBI Taxonomy" id="1930276"/>
    <lineage>
        <taxon>Bacteria</taxon>
        <taxon>Pseudomonadati</taxon>
        <taxon>Planctomycetota</taxon>
        <taxon>Planctomycetia</taxon>
        <taxon>Pirellulales</taxon>
        <taxon>Lacipirellulaceae</taxon>
        <taxon>Adhaeretor</taxon>
    </lineage>
</organism>
<dbReference type="InterPro" id="IPR008972">
    <property type="entry name" value="Cupredoxin"/>
</dbReference>
<feature type="region of interest" description="Disordered" evidence="4">
    <location>
        <begin position="31"/>
        <end position="74"/>
    </location>
</feature>
<evidence type="ECO:0000259" key="6">
    <source>
        <dbReference type="Pfam" id="PF07731"/>
    </source>
</evidence>
<feature type="domain" description="Plastocyanin-like" evidence="6">
    <location>
        <begin position="287"/>
        <end position="393"/>
    </location>
</feature>
<accession>A0A517MWK4</accession>
<dbReference type="Gene3D" id="2.60.40.420">
    <property type="entry name" value="Cupredoxins - blue copper proteins"/>
    <property type="match status" value="1"/>
</dbReference>
<dbReference type="PANTHER" id="PTHR11709:SF394">
    <property type="entry name" value="FI03373P-RELATED"/>
    <property type="match status" value="1"/>
</dbReference>
<gene>
    <name evidence="8" type="primary">mco</name>
    <name evidence="8" type="ORF">HG15A2_25710</name>
</gene>
<evidence type="ECO:0000313" key="8">
    <source>
        <dbReference type="EMBL" id="QDS99249.1"/>
    </source>
</evidence>
<keyword evidence="3" id="KW-0186">Copper</keyword>
<dbReference type="Pfam" id="PF07731">
    <property type="entry name" value="Cu-oxidase_2"/>
    <property type="match status" value="1"/>
</dbReference>
<dbReference type="GO" id="GO:0016491">
    <property type="term" value="F:oxidoreductase activity"/>
    <property type="evidence" value="ECO:0007669"/>
    <property type="project" value="UniProtKB-KW"/>
</dbReference>